<name>A0A645E4A2_9ZZZZ</name>
<evidence type="ECO:0000313" key="1">
    <source>
        <dbReference type="EMBL" id="MPM96345.1"/>
    </source>
</evidence>
<reference evidence="1" key="1">
    <citation type="submission" date="2019-08" db="EMBL/GenBank/DDBJ databases">
        <authorList>
            <person name="Kucharzyk K."/>
            <person name="Murdoch R.W."/>
            <person name="Higgins S."/>
            <person name="Loffler F."/>
        </authorList>
    </citation>
    <scope>NUCLEOTIDE SEQUENCE</scope>
</reference>
<dbReference type="EMBL" id="VSSQ01042731">
    <property type="protein sequence ID" value="MPM96345.1"/>
    <property type="molecule type" value="Genomic_DNA"/>
</dbReference>
<sequence>MGLLLEAGFDIFKGDIHADGRFVLSQAAADKAPHHRGDFFANLDDMAVRIIETDHALAPAMLDQAVDIVNVVIIAQLLGESDDIVLFKIQLAVVCAENNIA</sequence>
<comment type="caution">
    <text evidence="1">The sequence shown here is derived from an EMBL/GenBank/DDBJ whole genome shotgun (WGS) entry which is preliminary data.</text>
</comment>
<gene>
    <name evidence="1" type="ORF">SDC9_143505</name>
</gene>
<organism evidence="1">
    <name type="scientific">bioreactor metagenome</name>
    <dbReference type="NCBI Taxonomy" id="1076179"/>
    <lineage>
        <taxon>unclassified sequences</taxon>
        <taxon>metagenomes</taxon>
        <taxon>ecological metagenomes</taxon>
    </lineage>
</organism>
<proteinExistence type="predicted"/>
<protein>
    <submittedName>
        <fullName evidence="1">Uncharacterized protein</fullName>
    </submittedName>
</protein>
<accession>A0A645E4A2</accession>
<dbReference type="AlphaFoldDB" id="A0A645E4A2"/>